<comment type="caution">
    <text evidence="3">The sequence shown here is derived from an EMBL/GenBank/DDBJ whole genome shotgun (WGS) entry which is preliminary data.</text>
</comment>
<evidence type="ECO:0000259" key="2">
    <source>
        <dbReference type="PROSITE" id="PS51819"/>
    </source>
</evidence>
<reference evidence="3" key="1">
    <citation type="journal article" date="2014" name="Int. J. Syst. Evol. Microbiol.">
        <title>Complete genome sequence of Corynebacterium casei LMG S-19264T (=DSM 44701T), isolated from a smear-ripened cheese.</title>
        <authorList>
            <consortium name="US DOE Joint Genome Institute (JGI-PGF)"/>
            <person name="Walter F."/>
            <person name="Albersmeier A."/>
            <person name="Kalinowski J."/>
            <person name="Ruckert C."/>
        </authorList>
    </citation>
    <scope>NUCLEOTIDE SEQUENCE</scope>
    <source>
        <strain evidence="3">JCM 4386</strain>
    </source>
</reference>
<dbReference type="GO" id="GO:0046491">
    <property type="term" value="P:L-methylmalonyl-CoA metabolic process"/>
    <property type="evidence" value="ECO:0007669"/>
    <property type="project" value="TreeGrafter"/>
</dbReference>
<name>A0A918G9K5_9ACTN</name>
<dbReference type="SUPFAM" id="SSF54593">
    <property type="entry name" value="Glyoxalase/Bleomycin resistance protein/Dihydroxybiphenyl dioxygenase"/>
    <property type="match status" value="2"/>
</dbReference>
<evidence type="ECO:0000313" key="4">
    <source>
        <dbReference type="Proteomes" id="UP000606194"/>
    </source>
</evidence>
<dbReference type="EMBL" id="BMTL01000045">
    <property type="protein sequence ID" value="GGS24663.1"/>
    <property type="molecule type" value="Genomic_DNA"/>
</dbReference>
<dbReference type="InterPro" id="IPR037523">
    <property type="entry name" value="VOC_core"/>
</dbReference>
<dbReference type="GO" id="GO:0046872">
    <property type="term" value="F:metal ion binding"/>
    <property type="evidence" value="ECO:0007669"/>
    <property type="project" value="UniProtKB-KW"/>
</dbReference>
<sequence length="312" mass="34868">MRKQAKKTGDFGIGMMIHAVHMTDDVTKLNQFYEDVFGGLVYMGVDEPNFLPPEDRWAGLIMISDLCIETMAPNTPVDATKPVGKFYTKFGQHLHSVGYLVDDLVGLGNRMIDKGVYMGRPGGGKIEEMDPDTQYFYPSPRDTAGLMVELCKVHMQNDPRELGTWSSQRKFWETSHPLGIKRMLYVTLGVKDLESAVKTYVDVMQAMPIAEGVDDGGQYKFATLHLGDCLLQLAEPLGPHSPLGRHVAQWGNMIYSITFRVNDLDSAQQWLNGKGIRTSRPRPGLLAADPQDTFNAPYLFTTDVLEGDPFEE</sequence>
<dbReference type="AlphaFoldDB" id="A0A918G9K5"/>
<evidence type="ECO:0000313" key="3">
    <source>
        <dbReference type="EMBL" id="GGS24663.1"/>
    </source>
</evidence>
<evidence type="ECO:0000256" key="1">
    <source>
        <dbReference type="ARBA" id="ARBA00022723"/>
    </source>
</evidence>
<dbReference type="InterPro" id="IPR051785">
    <property type="entry name" value="MMCE/EMCE_epimerase"/>
</dbReference>
<gene>
    <name evidence="3" type="ORF">GCM10010269_74190</name>
</gene>
<accession>A0A918G9K5</accession>
<dbReference type="RefSeq" id="WP_053744046.1">
    <property type="nucleotide sequence ID" value="NZ_BMTL01000045.1"/>
</dbReference>
<reference evidence="3" key="2">
    <citation type="submission" date="2020-09" db="EMBL/GenBank/DDBJ databases">
        <authorList>
            <person name="Sun Q."/>
            <person name="Ohkuma M."/>
        </authorList>
    </citation>
    <scope>NUCLEOTIDE SEQUENCE</scope>
    <source>
        <strain evidence="3">JCM 4386</strain>
    </source>
</reference>
<feature type="domain" description="VOC" evidence="2">
    <location>
        <begin position="15"/>
        <end position="153"/>
    </location>
</feature>
<dbReference type="GO" id="GO:0004493">
    <property type="term" value="F:methylmalonyl-CoA epimerase activity"/>
    <property type="evidence" value="ECO:0007669"/>
    <property type="project" value="TreeGrafter"/>
</dbReference>
<feature type="domain" description="VOC" evidence="2">
    <location>
        <begin position="182"/>
        <end position="312"/>
    </location>
</feature>
<protein>
    <recommendedName>
        <fullName evidence="2">VOC domain-containing protein</fullName>
    </recommendedName>
</protein>
<dbReference type="Proteomes" id="UP000606194">
    <property type="component" value="Unassembled WGS sequence"/>
</dbReference>
<dbReference type="InterPro" id="IPR029068">
    <property type="entry name" value="Glyas_Bleomycin-R_OHBP_Dase"/>
</dbReference>
<dbReference type="Gene3D" id="3.10.180.10">
    <property type="entry name" value="2,3-Dihydroxybiphenyl 1,2-Dioxygenase, domain 1"/>
    <property type="match status" value="2"/>
</dbReference>
<dbReference type="InterPro" id="IPR004360">
    <property type="entry name" value="Glyas_Fos-R_dOase_dom"/>
</dbReference>
<keyword evidence="1" id="KW-0479">Metal-binding</keyword>
<proteinExistence type="predicted"/>
<keyword evidence="4" id="KW-1185">Reference proteome</keyword>
<dbReference type="PANTHER" id="PTHR43048">
    <property type="entry name" value="METHYLMALONYL-COA EPIMERASE"/>
    <property type="match status" value="1"/>
</dbReference>
<dbReference type="Pfam" id="PF00903">
    <property type="entry name" value="Glyoxalase"/>
    <property type="match status" value="1"/>
</dbReference>
<dbReference type="PROSITE" id="PS51819">
    <property type="entry name" value="VOC"/>
    <property type="match status" value="2"/>
</dbReference>
<dbReference type="PANTHER" id="PTHR43048:SF3">
    <property type="entry name" value="METHYLMALONYL-COA EPIMERASE, MITOCHONDRIAL"/>
    <property type="match status" value="1"/>
</dbReference>
<organism evidence="3 4">
    <name type="scientific">Streptomyces humidus</name>
    <dbReference type="NCBI Taxonomy" id="52259"/>
    <lineage>
        <taxon>Bacteria</taxon>
        <taxon>Bacillati</taxon>
        <taxon>Actinomycetota</taxon>
        <taxon>Actinomycetes</taxon>
        <taxon>Kitasatosporales</taxon>
        <taxon>Streptomycetaceae</taxon>
        <taxon>Streptomyces</taxon>
    </lineage>
</organism>